<evidence type="ECO:0000256" key="2">
    <source>
        <dbReference type="ARBA" id="ARBA00022723"/>
    </source>
</evidence>
<dbReference type="PANTHER" id="PTHR43572">
    <property type="entry name" value="CHAPERONE PROTEIN CLPD, CHLOROPLASTIC"/>
    <property type="match status" value="1"/>
</dbReference>
<reference evidence="6 7" key="1">
    <citation type="submission" date="2024-08" db="EMBL/GenBank/DDBJ databases">
        <title>Insights into the chromosomal genome structure of Flemingia macrophylla.</title>
        <authorList>
            <person name="Ding Y."/>
            <person name="Zhao Y."/>
            <person name="Bi W."/>
            <person name="Wu M."/>
            <person name="Zhao G."/>
            <person name="Gong Y."/>
            <person name="Li W."/>
            <person name="Zhang P."/>
        </authorList>
    </citation>
    <scope>NUCLEOTIDE SEQUENCE [LARGE SCALE GENOMIC DNA]</scope>
    <source>
        <strain evidence="6">DYQJB</strain>
        <tissue evidence="6">Leaf</tissue>
    </source>
</reference>
<organism evidence="6 7">
    <name type="scientific">Flemingia macrophylla</name>
    <dbReference type="NCBI Taxonomy" id="520843"/>
    <lineage>
        <taxon>Eukaryota</taxon>
        <taxon>Viridiplantae</taxon>
        <taxon>Streptophyta</taxon>
        <taxon>Embryophyta</taxon>
        <taxon>Tracheophyta</taxon>
        <taxon>Spermatophyta</taxon>
        <taxon>Magnoliopsida</taxon>
        <taxon>eudicotyledons</taxon>
        <taxon>Gunneridae</taxon>
        <taxon>Pentapetalae</taxon>
        <taxon>rosids</taxon>
        <taxon>fabids</taxon>
        <taxon>Fabales</taxon>
        <taxon>Fabaceae</taxon>
        <taxon>Papilionoideae</taxon>
        <taxon>50 kb inversion clade</taxon>
        <taxon>NPAAA clade</taxon>
        <taxon>indigoferoid/millettioid clade</taxon>
        <taxon>Phaseoleae</taxon>
        <taxon>Flemingia</taxon>
    </lineage>
</organism>
<evidence type="ECO:0000256" key="1">
    <source>
        <dbReference type="ARBA" id="ARBA00006787"/>
    </source>
</evidence>
<keyword evidence="4 5" id="KW-0408">Iron</keyword>
<comment type="similarity">
    <text evidence="1">Belongs to the carotenoid oxygenase family.</text>
</comment>
<protein>
    <submittedName>
        <fullName evidence="6">Uncharacterized protein</fullName>
    </submittedName>
</protein>
<feature type="binding site" evidence="5">
    <location>
        <position position="185"/>
    </location>
    <ligand>
        <name>Fe cation</name>
        <dbReference type="ChEBI" id="CHEBI:24875"/>
        <note>catalytic</note>
    </ligand>
</feature>
<evidence type="ECO:0000256" key="5">
    <source>
        <dbReference type="PIRSR" id="PIRSR604294-1"/>
    </source>
</evidence>
<accession>A0ABD1NIR6</accession>
<comment type="caution">
    <text evidence="6">The sequence shown here is derived from an EMBL/GenBank/DDBJ whole genome shotgun (WGS) entry which is preliminary data.</text>
</comment>
<dbReference type="Pfam" id="PF03055">
    <property type="entry name" value="RPE65"/>
    <property type="match status" value="1"/>
</dbReference>
<evidence type="ECO:0000256" key="4">
    <source>
        <dbReference type="ARBA" id="ARBA00023004"/>
    </source>
</evidence>
<evidence type="ECO:0000313" key="6">
    <source>
        <dbReference type="EMBL" id="KAL2348029.1"/>
    </source>
</evidence>
<dbReference type="AlphaFoldDB" id="A0ABD1NIR6"/>
<dbReference type="InterPro" id="IPR004294">
    <property type="entry name" value="Carotenoid_Oase"/>
</dbReference>
<dbReference type="InterPro" id="IPR051650">
    <property type="entry name" value="SL_signaling_regulator"/>
</dbReference>
<keyword evidence="7" id="KW-1185">Reference proteome</keyword>
<dbReference type="EMBL" id="JBGMDY010000001">
    <property type="protein sequence ID" value="KAL2348029.1"/>
    <property type="molecule type" value="Genomic_DNA"/>
</dbReference>
<comment type="cofactor">
    <cofactor evidence="5">
        <name>Fe(2+)</name>
        <dbReference type="ChEBI" id="CHEBI:29033"/>
    </cofactor>
    <text evidence="5">Binds 1 Fe(2+) ion per subunit.</text>
</comment>
<dbReference type="GO" id="GO:0051213">
    <property type="term" value="F:dioxygenase activity"/>
    <property type="evidence" value="ECO:0007669"/>
    <property type="project" value="UniProtKB-KW"/>
</dbReference>
<proteinExistence type="inferred from homology"/>
<dbReference type="GO" id="GO:0046872">
    <property type="term" value="F:metal ion binding"/>
    <property type="evidence" value="ECO:0007669"/>
    <property type="project" value="UniProtKB-KW"/>
</dbReference>
<evidence type="ECO:0000313" key="7">
    <source>
        <dbReference type="Proteomes" id="UP001603857"/>
    </source>
</evidence>
<evidence type="ECO:0000256" key="3">
    <source>
        <dbReference type="ARBA" id="ARBA00022964"/>
    </source>
</evidence>
<name>A0ABD1NIR6_9FABA</name>
<dbReference type="Proteomes" id="UP001603857">
    <property type="component" value="Unassembled WGS sequence"/>
</dbReference>
<dbReference type="PANTHER" id="PTHR43572:SF38">
    <property type="entry name" value="PROTEIN SMAX1-LIKE 6"/>
    <property type="match status" value="1"/>
</dbReference>
<sequence length="412" mass="46631">MRWWRGNMFRAFSGCYMGSQHRRERRHSTKDGLRLRREVGGEFEPLSGVWVAIEDIELGDGYRDKRKCVRWCVYGLWKTSSPPTPSAEPKSLLSTSDVANVLSHILHRLPPTPTNESFPPLDPMFNPTAGHHLFIANADLVYFNEKLLAMSEDDLPYELIITPSGDLKTMDHYSFENQLKSRIAHPKIDLVSDELFSLSHPDSFYLMQMIQQNQSHQTTTSLLKVELKHFILSITDDPIVSRIFAEAFFRSYDIKLALLQPSPPFRIFPRLVPPLFLCNLEPRLHQTSSTSTLDLNSGRILEVITKKTKRNPLLMGVYAKPALHAFLECIQTGKGGVFFAGLASLAMVSVENEILTLLRDGGGEGGVFQEVGRLVEQCALVQWLLWGQALVIRRGWEAVEDVRERVGNVRGG</sequence>
<keyword evidence="2 5" id="KW-0479">Metal-binding</keyword>
<keyword evidence="3" id="KW-0223">Dioxygenase</keyword>
<keyword evidence="3" id="KW-0560">Oxidoreductase</keyword>
<gene>
    <name evidence="6" type="ORF">Fmac_002029</name>
</gene>